<reference evidence="1 2" key="1">
    <citation type="submission" date="2019-05" db="EMBL/GenBank/DDBJ databases">
        <title>Another draft genome of Portunus trituberculatus and its Hox gene families provides insights of decapod evolution.</title>
        <authorList>
            <person name="Jeong J.-H."/>
            <person name="Song I."/>
            <person name="Kim S."/>
            <person name="Choi T."/>
            <person name="Kim D."/>
            <person name="Ryu S."/>
            <person name="Kim W."/>
        </authorList>
    </citation>
    <scope>NUCLEOTIDE SEQUENCE [LARGE SCALE GENOMIC DNA]</scope>
    <source>
        <tissue evidence="1">Muscle</tissue>
    </source>
</reference>
<gene>
    <name evidence="1" type="ORF">E2C01_015654</name>
</gene>
<organism evidence="1 2">
    <name type="scientific">Portunus trituberculatus</name>
    <name type="common">Swimming crab</name>
    <name type="synonym">Neptunus trituberculatus</name>
    <dbReference type="NCBI Taxonomy" id="210409"/>
    <lineage>
        <taxon>Eukaryota</taxon>
        <taxon>Metazoa</taxon>
        <taxon>Ecdysozoa</taxon>
        <taxon>Arthropoda</taxon>
        <taxon>Crustacea</taxon>
        <taxon>Multicrustacea</taxon>
        <taxon>Malacostraca</taxon>
        <taxon>Eumalacostraca</taxon>
        <taxon>Eucarida</taxon>
        <taxon>Decapoda</taxon>
        <taxon>Pleocyemata</taxon>
        <taxon>Brachyura</taxon>
        <taxon>Eubrachyura</taxon>
        <taxon>Portunoidea</taxon>
        <taxon>Portunidae</taxon>
        <taxon>Portuninae</taxon>
        <taxon>Portunus</taxon>
    </lineage>
</organism>
<accession>A0A5B7DNN9</accession>
<keyword evidence="2" id="KW-1185">Reference proteome</keyword>
<name>A0A5B7DNN9_PORTR</name>
<dbReference type="EMBL" id="VSRR010001108">
    <property type="protein sequence ID" value="MPC22634.1"/>
    <property type="molecule type" value="Genomic_DNA"/>
</dbReference>
<dbReference type="Proteomes" id="UP000324222">
    <property type="component" value="Unassembled WGS sequence"/>
</dbReference>
<protein>
    <submittedName>
        <fullName evidence="1">Uncharacterized protein</fullName>
    </submittedName>
</protein>
<proteinExistence type="predicted"/>
<evidence type="ECO:0000313" key="1">
    <source>
        <dbReference type="EMBL" id="MPC22634.1"/>
    </source>
</evidence>
<comment type="caution">
    <text evidence="1">The sequence shown here is derived from an EMBL/GenBank/DDBJ whole genome shotgun (WGS) entry which is preliminary data.</text>
</comment>
<evidence type="ECO:0000313" key="2">
    <source>
        <dbReference type="Proteomes" id="UP000324222"/>
    </source>
</evidence>
<dbReference type="AlphaFoldDB" id="A0A5B7DNN9"/>
<sequence>MLGILGYKFQSQAHVHLGRLTPALVRSEAQNYSKLCPVAVLFSSQCHAVHHTSEGPLLSITLNSPPKTSLAPSLPDNFYP</sequence>